<evidence type="ECO:0000256" key="7">
    <source>
        <dbReference type="ARBA" id="ARBA00023273"/>
    </source>
</evidence>
<feature type="coiled-coil region" evidence="9">
    <location>
        <begin position="986"/>
        <end position="1037"/>
    </location>
</feature>
<evidence type="ECO:0000256" key="1">
    <source>
        <dbReference type="ARBA" id="ARBA00004430"/>
    </source>
</evidence>
<keyword evidence="3 8" id="KW-0853">WD repeat</keyword>
<feature type="region of interest" description="Disordered" evidence="10">
    <location>
        <begin position="1427"/>
        <end position="1447"/>
    </location>
</feature>
<dbReference type="SMART" id="SM00320">
    <property type="entry name" value="WD40"/>
    <property type="match status" value="5"/>
</dbReference>
<keyword evidence="2" id="KW-0963">Cytoplasm</keyword>
<evidence type="ECO:0000313" key="11">
    <source>
        <dbReference type="EMBL" id="CAE0583569.1"/>
    </source>
</evidence>
<evidence type="ECO:0000256" key="9">
    <source>
        <dbReference type="SAM" id="Coils"/>
    </source>
</evidence>
<dbReference type="InterPro" id="IPR036322">
    <property type="entry name" value="WD40_repeat_dom_sf"/>
</dbReference>
<comment type="subcellular location">
    <subcellularLocation>
        <location evidence="1">Cytoplasm</location>
        <location evidence="1">Cytoskeleton</location>
        <location evidence="1">Cilium axoneme</location>
    </subcellularLocation>
</comment>
<feature type="compositionally biased region" description="Acidic residues" evidence="10">
    <location>
        <begin position="1137"/>
        <end position="1171"/>
    </location>
</feature>
<dbReference type="Pfam" id="PF00400">
    <property type="entry name" value="WD40"/>
    <property type="match status" value="3"/>
</dbReference>
<dbReference type="PROSITE" id="PS50082">
    <property type="entry name" value="WD_REPEATS_2"/>
    <property type="match status" value="3"/>
</dbReference>
<organism evidence="11">
    <name type="scientific">Emiliania huxleyi</name>
    <name type="common">Coccolithophore</name>
    <name type="synonym">Pontosphaera huxleyi</name>
    <dbReference type="NCBI Taxonomy" id="2903"/>
    <lineage>
        <taxon>Eukaryota</taxon>
        <taxon>Haptista</taxon>
        <taxon>Haptophyta</taxon>
        <taxon>Prymnesiophyceae</taxon>
        <taxon>Isochrysidales</taxon>
        <taxon>Noelaerhabdaceae</taxon>
        <taxon>Emiliania</taxon>
    </lineage>
</organism>
<dbReference type="EMBL" id="HBIR01048673">
    <property type="protein sequence ID" value="CAE0583569.1"/>
    <property type="molecule type" value="Transcribed_RNA"/>
</dbReference>
<keyword evidence="6" id="KW-0206">Cytoskeleton</keyword>
<dbReference type="InterPro" id="IPR001680">
    <property type="entry name" value="WD40_rpt"/>
</dbReference>
<evidence type="ECO:0008006" key="12">
    <source>
        <dbReference type="Google" id="ProtNLM"/>
    </source>
</evidence>
<evidence type="ECO:0000256" key="5">
    <source>
        <dbReference type="ARBA" id="ARBA00023054"/>
    </source>
</evidence>
<feature type="region of interest" description="Disordered" evidence="10">
    <location>
        <begin position="1130"/>
        <end position="1179"/>
    </location>
</feature>
<feature type="repeat" description="WD" evidence="8">
    <location>
        <begin position="168"/>
        <end position="206"/>
    </location>
</feature>
<evidence type="ECO:0000256" key="3">
    <source>
        <dbReference type="ARBA" id="ARBA00022574"/>
    </source>
</evidence>
<proteinExistence type="predicted"/>
<protein>
    <recommendedName>
        <fullName evidence="12">Cilia- and flagella-associated protein 43</fullName>
    </recommendedName>
</protein>
<keyword evidence="7" id="KW-0966">Cell projection</keyword>
<feature type="compositionally biased region" description="Basic and acidic residues" evidence="10">
    <location>
        <begin position="1433"/>
        <end position="1442"/>
    </location>
</feature>
<feature type="region of interest" description="Disordered" evidence="10">
    <location>
        <begin position="955"/>
        <end position="974"/>
    </location>
</feature>
<gene>
    <name evidence="11" type="ORF">EHUX00137_LOCUS38041</name>
</gene>
<dbReference type="PANTHER" id="PTHR14885">
    <property type="entry name" value="CILIA- AND FLAGELLA-ASSOCIATED PROTEIN 43-RELATED"/>
    <property type="match status" value="1"/>
</dbReference>
<reference evidence="11" key="1">
    <citation type="submission" date="2021-01" db="EMBL/GenBank/DDBJ databases">
        <authorList>
            <person name="Corre E."/>
            <person name="Pelletier E."/>
            <person name="Niang G."/>
            <person name="Scheremetjew M."/>
            <person name="Finn R."/>
            <person name="Kale V."/>
            <person name="Holt S."/>
            <person name="Cochrane G."/>
            <person name="Meng A."/>
            <person name="Brown T."/>
            <person name="Cohen L."/>
        </authorList>
    </citation>
    <scope>NUCLEOTIDE SEQUENCE</scope>
    <source>
        <strain evidence="11">379</strain>
    </source>
</reference>
<dbReference type="SUPFAM" id="SSF50978">
    <property type="entry name" value="WD40 repeat-like"/>
    <property type="match status" value="1"/>
</dbReference>
<evidence type="ECO:0000256" key="6">
    <source>
        <dbReference type="ARBA" id="ARBA00023212"/>
    </source>
</evidence>
<dbReference type="Gene3D" id="2.130.10.10">
    <property type="entry name" value="YVTN repeat-like/Quinoprotein amine dehydrogenase"/>
    <property type="match status" value="2"/>
</dbReference>
<dbReference type="InterPro" id="IPR015943">
    <property type="entry name" value="WD40/YVTN_repeat-like_dom_sf"/>
</dbReference>
<evidence type="ECO:0000256" key="4">
    <source>
        <dbReference type="ARBA" id="ARBA00022737"/>
    </source>
</evidence>
<dbReference type="PANTHER" id="PTHR14885:SF3">
    <property type="entry name" value="CILIA- AND FLAGELLA-ASSOCIATED PROTEIN 44"/>
    <property type="match status" value="1"/>
</dbReference>
<feature type="region of interest" description="Disordered" evidence="10">
    <location>
        <begin position="560"/>
        <end position="581"/>
    </location>
</feature>
<feature type="repeat" description="WD" evidence="8">
    <location>
        <begin position="63"/>
        <end position="102"/>
    </location>
</feature>
<keyword evidence="4" id="KW-0677">Repeat</keyword>
<dbReference type="GO" id="GO:0005930">
    <property type="term" value="C:axoneme"/>
    <property type="evidence" value="ECO:0007669"/>
    <property type="project" value="UniProtKB-SubCell"/>
</dbReference>
<dbReference type="PROSITE" id="PS50294">
    <property type="entry name" value="WD_REPEATS_REGION"/>
    <property type="match status" value="1"/>
</dbReference>
<name>A0A7S3WY55_EMIHU</name>
<accession>A0A7S3WY55</accession>
<dbReference type="SUPFAM" id="SSF50993">
    <property type="entry name" value="Peptidase/esterase 'gauge' domain"/>
    <property type="match status" value="1"/>
</dbReference>
<evidence type="ECO:0000256" key="10">
    <source>
        <dbReference type="SAM" id="MobiDB-lite"/>
    </source>
</evidence>
<evidence type="ECO:0000256" key="8">
    <source>
        <dbReference type="PROSITE-ProRule" id="PRU00221"/>
    </source>
</evidence>
<keyword evidence="5 9" id="KW-0175">Coiled coil</keyword>
<feature type="repeat" description="WD" evidence="8">
    <location>
        <begin position="255"/>
        <end position="283"/>
    </location>
</feature>
<sequence>MASTFTGLKLQGAIGKFGTVALSDISGYVELPSGKVLSGTDWGNLLLWNGNLIECEVCREGGLPCHEGSINCLAIDAGRIVSGGDDGQICYWDLSAVEAAEVTEEEPTFQLLPLATLSLAAREEGRAVAKVQSIVTGGDGKWLVQDAAGALYEVDATSWDSRTLRLFHAGGITGLDVSPAGHIAVTSGADGSVRAWDFARGALLHTSRFGAAASACAWASTAVDPTGRTIGVGFADGTIRVLECCADGLRLVSALKTHAARVRHLLFSPDGRLLATGADDDTVFFVSVRKSGCAPLGFVQLAGAPSAMCWADESARLVVACEDELLRITPPGENVDNQVSYRLPLELKQAGSEALRAALMGRLRAERERELSAARARWLEDHPLPDDPIEAADMEAARAEAERAEEEARGPIPPPQFTVRALAARAGGFDAAIEMVSGGESGLWHFPLAATPEPLREGGPANCWLAESLSGKYRLAARVDGAVQLAPDLAGAVWEGTYHAPLMSGGGGALTARLSFDDAYVLSASTDGTFFVLAVAEVEPDLSSAHGLAASLPAKQPDAIADVDGGAATNPPSPRPCLRSQPLDAGEAYSLEEAKQKEESDARALAASHKKRGLRARVTEIRERFRSLLARNEAMPPADRLPRAAFRIDPHLEERIAAESGLRLEAAAHELAWDAEVASLTLGKLKAKYLEPLECERTALHGLRSGRKVHALRIPRLTPQQQAAIAEVHAAVDAHAVAGTELASSRPSSAASARAPEAAGAAVAEVGSAGAQQGEPLSKLEERAARHAARAAAWAELNARRPAPGYAAPEDVSAIEQARGAMGDYLLKTDPNYKVSESMRVDAQKKQRQLALLDESIHTLKTSFNGRLLELQQHKHRVVAVLNADQGRLEELENALHPDPKHVPPLDLRGQKEDPNRRYHVTAEDLAAHASEAQAAEVGISGSDFGAHAVRANEQPPAQTTPMKKGSPPDAGPLALESARSELVIAEQALARERMLQERCELLERREESIASFDGALDELCAEKSRLLSDVQRAELRRWVLHRELLLLREFDQRDRSLAAKLDKAGADKSELALKICECQEKLEDKRRAIESLLERDRALMAEFDGAVGERHKHREELLRIFRRKVKRARKPPEGLDAGDENNSEDEADSESDGDDDDEDEDEDEGGDGDWAEGTGPAGCEAGLYERVCDLRERRLDQEDAFSEQQRGVELLKKENDILAKRERAVDKALLDARREIEAFQTDKQARLNELFALVPLRLHQIVVDRAEDGEGHSVPADEALVVFPTEALAALQAQPSQHRESKSELRQRQRALRVEHATMQRELAARDSRRAEHHARCVDVQLLKFGQEIDLEALDAVGVNKQAEQIQHMISATESSQADEVRALQREIGAARQRLAQVTEESTARLNEVARLFERQEELEAQLNRATPAPLEHGKERERQKLVGRVKKQAREVDSLKAEIGLLRQKGGHVYSAPPLPPRAYETPSR</sequence>
<evidence type="ECO:0000256" key="2">
    <source>
        <dbReference type="ARBA" id="ARBA00022490"/>
    </source>
</evidence>